<dbReference type="InterPro" id="IPR036855">
    <property type="entry name" value="Znf_CCCH_sf"/>
</dbReference>
<reference evidence="6 7" key="1">
    <citation type="submission" date="2019-03" db="EMBL/GenBank/DDBJ databases">
        <title>An improved genome assembly of the fluke Schistosoma japonicum.</title>
        <authorList>
            <person name="Hu W."/>
            <person name="Luo F."/>
            <person name="Yin M."/>
            <person name="Mo X."/>
            <person name="Sun C."/>
            <person name="Wu Q."/>
            <person name="Zhu B."/>
            <person name="Xiang M."/>
            <person name="Wang J."/>
            <person name="Wang Y."/>
            <person name="Zhang T."/>
            <person name="Xu B."/>
            <person name="Zheng H."/>
            <person name="Feng Z."/>
        </authorList>
    </citation>
    <scope>NUCLEOTIDE SEQUENCE [LARGE SCALE GENOMIC DNA]</scope>
    <source>
        <strain evidence="6">HuSjv2</strain>
        <tissue evidence="6">Worms</tissue>
    </source>
</reference>
<organism evidence="6 7">
    <name type="scientific">Schistosoma japonicum</name>
    <name type="common">Blood fluke</name>
    <dbReference type="NCBI Taxonomy" id="6182"/>
    <lineage>
        <taxon>Eukaryota</taxon>
        <taxon>Metazoa</taxon>
        <taxon>Spiralia</taxon>
        <taxon>Lophotrochozoa</taxon>
        <taxon>Platyhelminthes</taxon>
        <taxon>Trematoda</taxon>
        <taxon>Digenea</taxon>
        <taxon>Strigeidida</taxon>
        <taxon>Schistosomatoidea</taxon>
        <taxon>Schistosomatidae</taxon>
        <taxon>Schistosoma</taxon>
    </lineage>
</organism>
<evidence type="ECO:0000256" key="3">
    <source>
        <dbReference type="ARBA" id="ARBA00022833"/>
    </source>
</evidence>
<dbReference type="Proteomes" id="UP000311919">
    <property type="component" value="Unassembled WGS sequence"/>
</dbReference>
<keyword evidence="7" id="KW-1185">Reference proteome</keyword>
<feature type="zinc finger region" description="C3H1-type" evidence="4">
    <location>
        <begin position="46"/>
        <end position="73"/>
    </location>
</feature>
<comment type="caution">
    <text evidence="6">The sequence shown here is derived from an EMBL/GenBank/DDBJ whole genome shotgun (WGS) entry which is preliminary data.</text>
</comment>
<evidence type="ECO:0000313" key="7">
    <source>
        <dbReference type="Proteomes" id="UP000311919"/>
    </source>
</evidence>
<proteinExistence type="predicted"/>
<dbReference type="OrthoDB" id="411372at2759"/>
<feature type="domain" description="C3H1-type" evidence="5">
    <location>
        <begin position="13"/>
        <end position="40"/>
    </location>
</feature>
<dbReference type="GO" id="GO:0008270">
    <property type="term" value="F:zinc ion binding"/>
    <property type="evidence" value="ECO:0007669"/>
    <property type="project" value="UniProtKB-KW"/>
</dbReference>
<feature type="domain" description="C3H1-type" evidence="5">
    <location>
        <begin position="46"/>
        <end position="73"/>
    </location>
</feature>
<dbReference type="STRING" id="6182.A0A4Z2CT30"/>
<evidence type="ECO:0000259" key="5">
    <source>
        <dbReference type="PROSITE" id="PS50103"/>
    </source>
</evidence>
<dbReference type="SMART" id="SM00356">
    <property type="entry name" value="ZnF_C3H1"/>
    <property type="match status" value="2"/>
</dbReference>
<dbReference type="PROSITE" id="PS50103">
    <property type="entry name" value="ZF_C3H1"/>
    <property type="match status" value="2"/>
</dbReference>
<dbReference type="InterPro" id="IPR000571">
    <property type="entry name" value="Znf_CCCH"/>
</dbReference>
<accession>A0A4Z2CT30</accession>
<dbReference type="AlphaFoldDB" id="A0A4Z2CT30"/>
<name>A0A4Z2CT30_SCHJA</name>
<keyword evidence="1 4" id="KW-0479">Metal-binding</keyword>
<feature type="zinc finger region" description="C3H1-type" evidence="4">
    <location>
        <begin position="13"/>
        <end position="40"/>
    </location>
</feature>
<evidence type="ECO:0000256" key="4">
    <source>
        <dbReference type="PROSITE-ProRule" id="PRU00723"/>
    </source>
</evidence>
<keyword evidence="3 4" id="KW-0862">Zinc</keyword>
<protein>
    <recommendedName>
        <fullName evidence="5">C3H1-type domain-containing protein</fullName>
    </recommendedName>
</protein>
<gene>
    <name evidence="6" type="ORF">EWB00_007894</name>
</gene>
<evidence type="ECO:0000256" key="1">
    <source>
        <dbReference type="ARBA" id="ARBA00022723"/>
    </source>
</evidence>
<dbReference type="EMBL" id="SKCS01000437">
    <property type="protein sequence ID" value="TNN07180.1"/>
    <property type="molecule type" value="Genomic_DNA"/>
</dbReference>
<evidence type="ECO:0000313" key="6">
    <source>
        <dbReference type="EMBL" id="TNN07180.1"/>
    </source>
</evidence>
<dbReference type="SUPFAM" id="SSF90229">
    <property type="entry name" value="CCCH zinc finger"/>
    <property type="match status" value="1"/>
</dbReference>
<evidence type="ECO:0000256" key="2">
    <source>
        <dbReference type="ARBA" id="ARBA00022771"/>
    </source>
</evidence>
<dbReference type="Gene3D" id="4.10.1000.10">
    <property type="entry name" value="Zinc finger, CCCH-type"/>
    <property type="match status" value="1"/>
</dbReference>
<sequence>MGFQQRGHSNAVSRGRQICPFYLKNRCEYGERCINSHCLPENKFQISKSIPCKFHLQGFCYNGVKCIFSHSINANLSHDYCGKSKGFADSKYLNSQPKRYTRCSTRIDTNIVNKYTSEAASPSSSHFSFRQTEEAMKMKTPRYQEWGYETSDVYSSYDQLNKKEISIYRSSGNFIPGTIPLSSPPVDLCTS</sequence>
<keyword evidence="2 4" id="KW-0863">Zinc-finger</keyword>